<dbReference type="PANTHER" id="PTHR23111">
    <property type="entry name" value="ZINC FINGER PROTEIN"/>
    <property type="match status" value="1"/>
</dbReference>
<feature type="compositionally biased region" description="Basic and acidic residues" evidence="3">
    <location>
        <begin position="250"/>
        <end position="260"/>
    </location>
</feature>
<feature type="region of interest" description="Disordered" evidence="3">
    <location>
        <begin position="328"/>
        <end position="356"/>
    </location>
</feature>
<feature type="region of interest" description="Disordered" evidence="3">
    <location>
        <begin position="283"/>
        <end position="307"/>
    </location>
</feature>
<dbReference type="OrthoDB" id="9527063at2759"/>
<dbReference type="InterPro" id="IPR028193">
    <property type="entry name" value="TEX13A-D_N"/>
</dbReference>
<organism evidence="5 6">
    <name type="scientific">Neotoma lepida</name>
    <name type="common">Desert woodrat</name>
    <dbReference type="NCBI Taxonomy" id="56216"/>
    <lineage>
        <taxon>Eukaryota</taxon>
        <taxon>Metazoa</taxon>
        <taxon>Chordata</taxon>
        <taxon>Craniata</taxon>
        <taxon>Vertebrata</taxon>
        <taxon>Euteleostomi</taxon>
        <taxon>Mammalia</taxon>
        <taxon>Eutheria</taxon>
        <taxon>Euarchontoglires</taxon>
        <taxon>Glires</taxon>
        <taxon>Rodentia</taxon>
        <taxon>Myomorpha</taxon>
        <taxon>Muroidea</taxon>
        <taxon>Cricetidae</taxon>
        <taxon>Neotominae</taxon>
        <taxon>Neotoma</taxon>
    </lineage>
</organism>
<name>A0A1A6GYP3_NEOLE</name>
<dbReference type="EMBL" id="LZPO01065538">
    <property type="protein sequence ID" value="OBS71104.1"/>
    <property type="molecule type" value="Genomic_DNA"/>
</dbReference>
<evidence type="ECO:0000313" key="5">
    <source>
        <dbReference type="EMBL" id="OBS71104.1"/>
    </source>
</evidence>
<feature type="domain" description="Testis-expressed protein 13 A-D N-terminal" evidence="4">
    <location>
        <begin position="6"/>
        <end position="144"/>
    </location>
</feature>
<dbReference type="STRING" id="56216.A0A1A6GYP3"/>
<protein>
    <recommendedName>
        <fullName evidence="4">Testis-expressed protein 13 A-D N-terminal domain-containing protein</fullName>
    </recommendedName>
</protein>
<reference evidence="5 6" key="1">
    <citation type="submission" date="2016-06" db="EMBL/GenBank/DDBJ databases">
        <title>The Draft Genome Sequence and Annotation of the Desert Woodrat Neotoma lepida.</title>
        <authorList>
            <person name="Campbell M."/>
            <person name="Oakeson K.F."/>
            <person name="Yandell M."/>
            <person name="Halpert J.R."/>
            <person name="Dearing D."/>
        </authorList>
    </citation>
    <scope>NUCLEOTIDE SEQUENCE [LARGE SCALE GENOMIC DNA]</scope>
    <source>
        <strain evidence="5">417</strain>
        <tissue evidence="5">Liver</tissue>
    </source>
</reference>
<keyword evidence="6" id="KW-1185">Reference proteome</keyword>
<dbReference type="AlphaFoldDB" id="A0A1A6GYP3"/>
<accession>A0A1A6GYP3</accession>
<evidence type="ECO:0000259" key="4">
    <source>
        <dbReference type="Pfam" id="PF15186"/>
    </source>
</evidence>
<evidence type="ECO:0000256" key="1">
    <source>
        <dbReference type="ARBA" id="ARBA00008287"/>
    </source>
</evidence>
<dbReference type="GO" id="GO:0003729">
    <property type="term" value="F:mRNA binding"/>
    <property type="evidence" value="ECO:0007669"/>
    <property type="project" value="TreeGrafter"/>
</dbReference>
<comment type="similarity">
    <text evidence="1">Belongs to the TEX13 family.</text>
</comment>
<keyword evidence="2" id="KW-0175">Coiled coil</keyword>
<proteinExistence type="inferred from homology"/>
<feature type="compositionally biased region" description="Basic and acidic residues" evidence="3">
    <location>
        <begin position="185"/>
        <end position="197"/>
    </location>
</feature>
<evidence type="ECO:0000256" key="2">
    <source>
        <dbReference type="SAM" id="Coils"/>
    </source>
</evidence>
<feature type="compositionally biased region" description="Polar residues" evidence="3">
    <location>
        <begin position="328"/>
        <end position="340"/>
    </location>
</feature>
<feature type="coiled-coil region" evidence="2">
    <location>
        <begin position="116"/>
        <end position="150"/>
    </location>
</feature>
<feature type="compositionally biased region" description="Polar residues" evidence="3">
    <location>
        <begin position="157"/>
        <end position="170"/>
    </location>
</feature>
<dbReference type="PANTHER" id="PTHR23111:SF28">
    <property type="entry name" value="TESTIS-EXPRESSED PROTEIN 13D"/>
    <property type="match status" value="1"/>
</dbReference>
<evidence type="ECO:0000313" key="6">
    <source>
        <dbReference type="Proteomes" id="UP000092124"/>
    </source>
</evidence>
<comment type="caution">
    <text evidence="5">The sequence shown here is derived from an EMBL/GenBank/DDBJ whole genome shotgun (WGS) entry which is preliminary data.</text>
</comment>
<gene>
    <name evidence="5" type="ORF">A6R68_00358</name>
</gene>
<dbReference type="Pfam" id="PF15186">
    <property type="entry name" value="TEX13"/>
    <property type="match status" value="1"/>
</dbReference>
<feature type="region of interest" description="Disordered" evidence="3">
    <location>
        <begin position="241"/>
        <end position="267"/>
    </location>
</feature>
<evidence type="ECO:0000256" key="3">
    <source>
        <dbReference type="SAM" id="MobiDB-lite"/>
    </source>
</evidence>
<dbReference type="Proteomes" id="UP000092124">
    <property type="component" value="Unassembled WGS sequence"/>
</dbReference>
<feature type="region of interest" description="Disordered" evidence="3">
    <location>
        <begin position="154"/>
        <end position="228"/>
    </location>
</feature>
<sequence length="403" mass="44610">MAVDLGDYSSGFRHSEVVRFINNEILTNGGGPEFYRAFRMRPWNEIEDRLRAILINPQVPCPLKRACTWSALALSVRIGERQREQQAHMVGQDTMGQHPSAPRAPVSELWQLRQQRDEAITQLLSTQAALQQATRECALLRRRLDCAERSPGVAPLVQNTVPGAQSQQLGDTRDTSQEGGPGKTQETDTMRDNRSHIQEQGPRRTQKRTTLVHTGNDEERETNEDNREAAAAVLAEAVAAAAVDDDTDAEEKREGTEEKAAAAAAADNTIDSLQSLQELHLPEEDDFHSQSEKCPQASALPPLGSGRSQIKEGVKEILPTCVQKSWSQVVRESPKKQQPQLRKDRKPQPPLLLSPGLGHRALSGHLQHVVLFLFDSRSVPDIEAQSSVLQLNICKSSSPPIQH</sequence>